<keyword evidence="3" id="KW-1185">Reference proteome</keyword>
<evidence type="ECO:0000313" key="3">
    <source>
        <dbReference type="Proteomes" id="UP001595974"/>
    </source>
</evidence>
<comment type="caution">
    <text evidence="2">The sequence shown here is derived from an EMBL/GenBank/DDBJ whole genome shotgun (WGS) entry which is preliminary data.</text>
</comment>
<dbReference type="EMBL" id="JBHSOG010000005">
    <property type="protein sequence ID" value="MFC5767861.1"/>
    <property type="molecule type" value="Genomic_DNA"/>
</dbReference>
<dbReference type="Gene3D" id="3.90.1300.10">
    <property type="entry name" value="Amidase signature (AS) domain"/>
    <property type="match status" value="1"/>
</dbReference>
<dbReference type="Proteomes" id="UP001595974">
    <property type="component" value="Unassembled WGS sequence"/>
</dbReference>
<sequence>MPQTTASPTPGRAAAVDIDRLTLAGALRGLADGSLTSEALVRAYIGRARARRDLNVFITLDEDGALAAARAVDAARREGRPLGPLAGIPVVVKDNIHVAGMPSTAGTPALADFVPAEDAPVVRRLREAGAIMLGKTNMHELAFGATGYNAAFHVPDVVGVRNPYDPARIAGGSSSGSAAALGARMAPAALGTDTGGSMRIPPALNGCASLRPSMGRYPGQGIAPISSSRDTAGPMALCMADVALLDGLITGEQALPPVELKALRLGVVPDFWANMDGEVAPIAADVRRRLEAAGVTFVEVDDKDIMALNNAVGFPVVFHEARGDMADYLATQGPGIGIEELRAGIASPDVAGIYDTFVLPRKALDADGNIVDSAPLYEMAQNTGRPALRAHYRALFERHRLDAFVFPTTPVVAPPAKPDVSEPQNFSLLIQNTEPSASAGLPGIQLPVGLGAKTGLPVGFELDGHAGDDRRLLAIGIALEAVLGRIPAAR</sequence>
<dbReference type="InterPro" id="IPR036928">
    <property type="entry name" value="AS_sf"/>
</dbReference>
<dbReference type="GO" id="GO:0016787">
    <property type="term" value="F:hydrolase activity"/>
    <property type="evidence" value="ECO:0007669"/>
    <property type="project" value="UniProtKB-KW"/>
</dbReference>
<feature type="domain" description="Amidase" evidence="1">
    <location>
        <begin position="40"/>
        <end position="473"/>
    </location>
</feature>
<dbReference type="RefSeq" id="WP_096451405.1">
    <property type="nucleotide sequence ID" value="NZ_JBHSOG010000005.1"/>
</dbReference>
<name>A0ABW1AL97_9RHOO</name>
<dbReference type="SUPFAM" id="SSF75304">
    <property type="entry name" value="Amidase signature (AS) enzymes"/>
    <property type="match status" value="1"/>
</dbReference>
<dbReference type="PANTHER" id="PTHR11895">
    <property type="entry name" value="TRANSAMIDASE"/>
    <property type="match status" value="1"/>
</dbReference>
<organism evidence="2 3">
    <name type="scientific">Thauera sinica</name>
    <dbReference type="NCBI Taxonomy" id="2665146"/>
    <lineage>
        <taxon>Bacteria</taxon>
        <taxon>Pseudomonadati</taxon>
        <taxon>Pseudomonadota</taxon>
        <taxon>Betaproteobacteria</taxon>
        <taxon>Rhodocyclales</taxon>
        <taxon>Zoogloeaceae</taxon>
        <taxon>Thauera</taxon>
    </lineage>
</organism>
<protein>
    <submittedName>
        <fullName evidence="2">Indoleacetamide hydrolase</fullName>
    </submittedName>
</protein>
<reference evidence="3" key="1">
    <citation type="journal article" date="2019" name="Int. J. Syst. Evol. Microbiol.">
        <title>The Global Catalogue of Microorganisms (GCM) 10K type strain sequencing project: providing services to taxonomists for standard genome sequencing and annotation.</title>
        <authorList>
            <consortium name="The Broad Institute Genomics Platform"/>
            <consortium name="The Broad Institute Genome Sequencing Center for Infectious Disease"/>
            <person name="Wu L."/>
            <person name="Ma J."/>
        </authorList>
    </citation>
    <scope>NUCLEOTIDE SEQUENCE [LARGE SCALE GENOMIC DNA]</scope>
    <source>
        <strain evidence="3">SHR3</strain>
    </source>
</reference>
<evidence type="ECO:0000313" key="2">
    <source>
        <dbReference type="EMBL" id="MFC5767861.1"/>
    </source>
</evidence>
<proteinExistence type="predicted"/>
<dbReference type="InterPro" id="IPR023631">
    <property type="entry name" value="Amidase_dom"/>
</dbReference>
<evidence type="ECO:0000259" key="1">
    <source>
        <dbReference type="Pfam" id="PF01425"/>
    </source>
</evidence>
<accession>A0ABW1AL97</accession>
<dbReference type="Pfam" id="PF01425">
    <property type="entry name" value="Amidase"/>
    <property type="match status" value="1"/>
</dbReference>
<gene>
    <name evidence="2" type="primary">iaaH</name>
    <name evidence="2" type="ORF">ACFPTN_00585</name>
</gene>
<dbReference type="NCBIfam" id="NF005688">
    <property type="entry name" value="PRK07488.1"/>
    <property type="match status" value="1"/>
</dbReference>
<keyword evidence="2" id="KW-0378">Hydrolase</keyword>
<dbReference type="InterPro" id="IPR000120">
    <property type="entry name" value="Amidase"/>
</dbReference>
<dbReference type="PANTHER" id="PTHR11895:SF151">
    <property type="entry name" value="GLUTAMYL-TRNA(GLN) AMIDOTRANSFERASE SUBUNIT A"/>
    <property type="match status" value="1"/>
</dbReference>